<name>A0ABQ6BQ98_9NEIS</name>
<comment type="caution">
    <text evidence="8">The sequence shown here is derived from an EMBL/GenBank/DDBJ whole genome shotgun (WGS) entry which is preliminary data.</text>
</comment>
<protein>
    <recommendedName>
        <fullName evidence="7">Replication gene A protein-like domain-containing protein</fullName>
    </recommendedName>
</protein>
<organism evidence="8 9">
    <name type="scientific">Chitiniphilus shinanonensis</name>
    <dbReference type="NCBI Taxonomy" id="553088"/>
    <lineage>
        <taxon>Bacteria</taxon>
        <taxon>Pseudomonadati</taxon>
        <taxon>Pseudomonadota</taxon>
        <taxon>Betaproteobacteria</taxon>
        <taxon>Neisseriales</taxon>
        <taxon>Chitinibacteraceae</taxon>
        <taxon>Chitiniphilus</taxon>
    </lineage>
</organism>
<evidence type="ECO:0000256" key="3">
    <source>
        <dbReference type="ARBA" id="ARBA00022705"/>
    </source>
</evidence>
<dbReference type="EMBL" id="BSOZ01000005">
    <property type="protein sequence ID" value="GLS03482.1"/>
    <property type="molecule type" value="Genomic_DNA"/>
</dbReference>
<dbReference type="Pfam" id="PF05840">
    <property type="entry name" value="Phage_GPA"/>
    <property type="match status" value="1"/>
</dbReference>
<dbReference type="Proteomes" id="UP001156836">
    <property type="component" value="Unassembled WGS sequence"/>
</dbReference>
<gene>
    <name evidence="8" type="ORF">GCM10007860_06260</name>
</gene>
<accession>A0ABQ6BQ98</accession>
<evidence type="ECO:0000256" key="6">
    <source>
        <dbReference type="ARBA" id="ARBA00022801"/>
    </source>
</evidence>
<comment type="function">
    <text evidence="1">Possible endonuclease which induces a single-strand cut and initiates DNA replication.</text>
</comment>
<sequence length="213" mass="23972">MSYDSFARLVQALRTLEGRAQREGLSAFLITLSLPARFHAQSPCYGGMTPAHAPAWLIEVWVRVRRRWLQQGIRAAGVRCVEPHRDGCPHWHLLLWLPTDRAAEALAGLRQCALADAGNEAGAVKHRVYIEPVDGRRISAVDYLVKFLGRPESFRQVAWYARWQIRPLVLIGDTRMGQPPAGVWHRARDVGASLWRRLRVGMAAITSRQPAQG</sequence>
<comment type="similarity">
    <text evidence="2">Belongs to the phage GPA family.</text>
</comment>
<evidence type="ECO:0000259" key="7">
    <source>
        <dbReference type="Pfam" id="PF05840"/>
    </source>
</evidence>
<evidence type="ECO:0000256" key="2">
    <source>
        <dbReference type="ARBA" id="ARBA00009260"/>
    </source>
</evidence>
<dbReference type="InterPro" id="IPR008766">
    <property type="entry name" value="Replication_gene_A-like"/>
</dbReference>
<keyword evidence="5" id="KW-0255">Endonuclease</keyword>
<keyword evidence="3" id="KW-0235">DNA replication</keyword>
<evidence type="ECO:0000256" key="4">
    <source>
        <dbReference type="ARBA" id="ARBA00022722"/>
    </source>
</evidence>
<evidence type="ECO:0000256" key="1">
    <source>
        <dbReference type="ARBA" id="ARBA00003293"/>
    </source>
</evidence>
<keyword evidence="4" id="KW-0540">Nuclease</keyword>
<feature type="domain" description="Replication gene A protein-like" evidence="7">
    <location>
        <begin position="8"/>
        <end position="149"/>
    </location>
</feature>
<reference evidence="9" key="1">
    <citation type="journal article" date="2019" name="Int. J. Syst. Evol. Microbiol.">
        <title>The Global Catalogue of Microorganisms (GCM) 10K type strain sequencing project: providing services to taxonomists for standard genome sequencing and annotation.</title>
        <authorList>
            <consortium name="The Broad Institute Genomics Platform"/>
            <consortium name="The Broad Institute Genome Sequencing Center for Infectious Disease"/>
            <person name="Wu L."/>
            <person name="Ma J."/>
        </authorList>
    </citation>
    <scope>NUCLEOTIDE SEQUENCE [LARGE SCALE GENOMIC DNA]</scope>
    <source>
        <strain evidence="9">NBRC 104970</strain>
    </source>
</reference>
<evidence type="ECO:0000256" key="5">
    <source>
        <dbReference type="ARBA" id="ARBA00022759"/>
    </source>
</evidence>
<evidence type="ECO:0000313" key="8">
    <source>
        <dbReference type="EMBL" id="GLS03482.1"/>
    </source>
</evidence>
<proteinExistence type="inferred from homology"/>
<dbReference type="RefSeq" id="WP_018748798.1">
    <property type="nucleotide sequence ID" value="NZ_BSOZ01000005.1"/>
</dbReference>
<keyword evidence="6" id="KW-0378">Hydrolase</keyword>
<keyword evidence="9" id="KW-1185">Reference proteome</keyword>
<evidence type="ECO:0000313" key="9">
    <source>
        <dbReference type="Proteomes" id="UP001156836"/>
    </source>
</evidence>